<protein>
    <submittedName>
        <fullName evidence="1">Uncharacterized protein</fullName>
    </submittedName>
</protein>
<sequence>MKDRDRIQELMEVIRTSEKQINEVEEGHFEIHEVLQNLEEYGSSASSESRSKGEISEDEQVDSDWDLNRFFNIDCTTLDENFGKVSEALHQVSSSITQGVAGSSFHGGLHALPDFSSSGGGVQDGLSSSLQSNSLCPVLDVSLVDTAVQGVIAAIPRATVIESTLVSESLHANIAQGHVKDNQCRISKNHFDKGGQVFSGAKEETERWLNELSHGVVIS</sequence>
<keyword evidence="2" id="KW-1185">Reference proteome</keyword>
<gene>
    <name evidence="1" type="ORF">LOK49_LG02G03123</name>
</gene>
<proteinExistence type="predicted"/>
<accession>A0ACC0IPB3</accession>
<dbReference type="EMBL" id="CM045760">
    <property type="protein sequence ID" value="KAI8027752.1"/>
    <property type="molecule type" value="Genomic_DNA"/>
</dbReference>
<name>A0ACC0IPB3_9ERIC</name>
<dbReference type="Proteomes" id="UP001060215">
    <property type="component" value="Chromosome 3"/>
</dbReference>
<organism evidence="1 2">
    <name type="scientific">Camellia lanceoleosa</name>
    <dbReference type="NCBI Taxonomy" id="1840588"/>
    <lineage>
        <taxon>Eukaryota</taxon>
        <taxon>Viridiplantae</taxon>
        <taxon>Streptophyta</taxon>
        <taxon>Embryophyta</taxon>
        <taxon>Tracheophyta</taxon>
        <taxon>Spermatophyta</taxon>
        <taxon>Magnoliopsida</taxon>
        <taxon>eudicotyledons</taxon>
        <taxon>Gunneridae</taxon>
        <taxon>Pentapetalae</taxon>
        <taxon>asterids</taxon>
        <taxon>Ericales</taxon>
        <taxon>Theaceae</taxon>
        <taxon>Camellia</taxon>
    </lineage>
</organism>
<reference evidence="1 2" key="1">
    <citation type="journal article" date="2022" name="Plant J.">
        <title>Chromosome-level genome of Camellia lanceoleosa provides a valuable resource for understanding genome evolution and self-incompatibility.</title>
        <authorList>
            <person name="Gong W."/>
            <person name="Xiao S."/>
            <person name="Wang L."/>
            <person name="Liao Z."/>
            <person name="Chang Y."/>
            <person name="Mo W."/>
            <person name="Hu G."/>
            <person name="Li W."/>
            <person name="Zhao G."/>
            <person name="Zhu H."/>
            <person name="Hu X."/>
            <person name="Ji K."/>
            <person name="Xiang X."/>
            <person name="Song Q."/>
            <person name="Yuan D."/>
            <person name="Jin S."/>
            <person name="Zhang L."/>
        </authorList>
    </citation>
    <scope>NUCLEOTIDE SEQUENCE [LARGE SCALE GENOMIC DNA]</scope>
    <source>
        <strain evidence="1">SQ_2022a</strain>
    </source>
</reference>
<comment type="caution">
    <text evidence="1">The sequence shown here is derived from an EMBL/GenBank/DDBJ whole genome shotgun (WGS) entry which is preliminary data.</text>
</comment>
<evidence type="ECO:0000313" key="2">
    <source>
        <dbReference type="Proteomes" id="UP001060215"/>
    </source>
</evidence>
<evidence type="ECO:0000313" key="1">
    <source>
        <dbReference type="EMBL" id="KAI8027752.1"/>
    </source>
</evidence>